<protein>
    <submittedName>
        <fullName evidence="2">Uncharacterized protein</fullName>
    </submittedName>
</protein>
<reference evidence="3" key="1">
    <citation type="journal article" date="2013" name="Proc. Natl. Acad. Sci. U.S.A.">
        <title>Genome structure and metabolic features in the red seaweed Chondrus crispus shed light on evolution of the Archaeplastida.</title>
        <authorList>
            <person name="Collen J."/>
            <person name="Porcel B."/>
            <person name="Carre W."/>
            <person name="Ball S.G."/>
            <person name="Chaparro C."/>
            <person name="Tonon T."/>
            <person name="Barbeyron T."/>
            <person name="Michel G."/>
            <person name="Noel B."/>
            <person name="Valentin K."/>
            <person name="Elias M."/>
            <person name="Artiguenave F."/>
            <person name="Arun A."/>
            <person name="Aury J.M."/>
            <person name="Barbosa-Neto J.F."/>
            <person name="Bothwell J.H."/>
            <person name="Bouget F.Y."/>
            <person name="Brillet L."/>
            <person name="Cabello-Hurtado F."/>
            <person name="Capella-Gutierrez S."/>
            <person name="Charrier B."/>
            <person name="Cladiere L."/>
            <person name="Cock J.M."/>
            <person name="Coelho S.M."/>
            <person name="Colleoni C."/>
            <person name="Czjzek M."/>
            <person name="Da Silva C."/>
            <person name="Delage L."/>
            <person name="Denoeud F."/>
            <person name="Deschamps P."/>
            <person name="Dittami S.M."/>
            <person name="Gabaldon T."/>
            <person name="Gachon C.M."/>
            <person name="Groisillier A."/>
            <person name="Herve C."/>
            <person name="Jabbari K."/>
            <person name="Katinka M."/>
            <person name="Kloareg B."/>
            <person name="Kowalczyk N."/>
            <person name="Labadie K."/>
            <person name="Leblanc C."/>
            <person name="Lopez P.J."/>
            <person name="McLachlan D.H."/>
            <person name="Meslet-Cladiere L."/>
            <person name="Moustafa A."/>
            <person name="Nehr Z."/>
            <person name="Nyvall Collen P."/>
            <person name="Panaud O."/>
            <person name="Partensky F."/>
            <person name="Poulain J."/>
            <person name="Rensing S.A."/>
            <person name="Rousvoal S."/>
            <person name="Samson G."/>
            <person name="Symeonidi A."/>
            <person name="Weissenbach J."/>
            <person name="Zambounis A."/>
            <person name="Wincker P."/>
            <person name="Boyen C."/>
        </authorList>
    </citation>
    <scope>NUCLEOTIDE SEQUENCE [LARGE SCALE GENOMIC DNA]</scope>
    <source>
        <strain evidence="3">cv. Stackhouse</strain>
    </source>
</reference>
<dbReference type="GeneID" id="17326547"/>
<feature type="region of interest" description="Disordered" evidence="1">
    <location>
        <begin position="1"/>
        <end position="36"/>
    </location>
</feature>
<dbReference type="KEGG" id="ccp:CHC_T00001255001"/>
<dbReference type="AlphaFoldDB" id="R7QNG2"/>
<name>R7QNG2_CHOCR</name>
<evidence type="ECO:0000256" key="1">
    <source>
        <dbReference type="SAM" id="MobiDB-lite"/>
    </source>
</evidence>
<evidence type="ECO:0000313" key="3">
    <source>
        <dbReference type="Proteomes" id="UP000012073"/>
    </source>
</evidence>
<organism evidence="2 3">
    <name type="scientific">Chondrus crispus</name>
    <name type="common">Carrageen Irish moss</name>
    <name type="synonym">Polymorpha crispa</name>
    <dbReference type="NCBI Taxonomy" id="2769"/>
    <lineage>
        <taxon>Eukaryota</taxon>
        <taxon>Rhodophyta</taxon>
        <taxon>Florideophyceae</taxon>
        <taxon>Rhodymeniophycidae</taxon>
        <taxon>Gigartinales</taxon>
        <taxon>Gigartinaceae</taxon>
        <taxon>Chondrus</taxon>
    </lineage>
</organism>
<accession>R7QNG2</accession>
<dbReference type="Gramene" id="CDF38925">
    <property type="protein sequence ID" value="CDF38925"/>
    <property type="gene ID" value="CHC_T00001255001"/>
</dbReference>
<sequence length="598" mass="66702">MPRAVPSPIPFQWQSEVSPPNDEPLPSPPPDDEPSVAEATSLVHARCLHPDQLHHAPFARLSTPLLLAIRDDAINAHVFSACPNPALATAVTQACVLHLNRLASDTARNDAKFSRVKRQFVLLSLLDPAAVISALCKWAARQSVAVRQAAVCGILTALRCQEPWEGADVPAIVVCVRDMLAACAEEEFPPFCQFVKQTLVPQQLGEAPLFRVAVCLEYLVNPLLEKEDAKWEAFVRCVADSWEPGRAVFDENFETIAHTTELLSTYCSFDKRRAGKLQGVQTASETLVTLLGIVPDETARKLQGRLQHASPFLFLETARVQTELNRVIRTFSEEEMSQVGLLDDTKLSIFYLRQCERIIVMLASSRMNWQEVKGFPQDTKPPMHTALRSVWIGALARQLPLLTFTEVASLFGNVEKGFLLLEVLGNESVSQVEGWQCFALFSRLAIRALLLLLRSDQLRQQVSQNLLSALHVTRSVCSAFVTTASRDHREHVPPLFLYSCLISELHMLIATYEVHCVSNLADHKQIGDVLVMAVSEITRYFTLKCDKDDVEGVAQIDEITSMLHTSSQNRPLIRKTSRRLLSILSNRRATFPTKRGNS</sequence>
<dbReference type="Proteomes" id="UP000012073">
    <property type="component" value="Unassembled WGS sequence"/>
</dbReference>
<gene>
    <name evidence="2" type="ORF">CHC_T00001255001</name>
</gene>
<proteinExistence type="predicted"/>
<evidence type="ECO:0000313" key="2">
    <source>
        <dbReference type="EMBL" id="CDF38925.1"/>
    </source>
</evidence>
<dbReference type="RefSeq" id="XP_005718830.1">
    <property type="nucleotide sequence ID" value="XM_005718773.1"/>
</dbReference>
<keyword evidence="3" id="KW-1185">Reference proteome</keyword>
<dbReference type="EMBL" id="HG001976">
    <property type="protein sequence ID" value="CDF38925.1"/>
    <property type="molecule type" value="Genomic_DNA"/>
</dbReference>